<dbReference type="InterPro" id="IPR058714">
    <property type="entry name" value="LpqS"/>
</dbReference>
<protein>
    <recommendedName>
        <fullName evidence="4">Lipoprotein LpqS</fullName>
    </recommendedName>
</protein>
<keyword evidence="2" id="KW-0614">Plasmid</keyword>
<dbReference type="HOGENOM" id="CLU_127068_0_0_11"/>
<keyword evidence="3" id="KW-1185">Reference proteome</keyword>
<geneLocation type="plasmid" evidence="2 3">
    <name>pMSPYR101</name>
</geneLocation>
<feature type="transmembrane region" description="Helical" evidence="1">
    <location>
        <begin position="26"/>
        <end position="46"/>
    </location>
</feature>
<feature type="transmembrane region" description="Helical" evidence="1">
    <location>
        <begin position="95"/>
        <end position="114"/>
    </location>
</feature>
<proteinExistence type="predicted"/>
<dbReference type="EMBL" id="CP002386">
    <property type="protein sequence ID" value="ADU01969.1"/>
    <property type="molecule type" value="Genomic_DNA"/>
</dbReference>
<reference evidence="2 3" key="1">
    <citation type="journal article" date="2011" name="Stand. Genomic Sci.">
        <title>Complete genome sequence of Mycobacterium sp. strain (Spyr1) and reclassification to Mycobacterium gilvum Spyr1.</title>
        <authorList>
            <person name="Kallimanis A."/>
            <person name="Karabika E."/>
            <person name="Mavromatis K."/>
            <person name="Lapidus A."/>
            <person name="Labutti K.M."/>
            <person name="Liolios K."/>
            <person name="Ivanova N."/>
            <person name="Goodwin L."/>
            <person name="Woyke T."/>
            <person name="Velentzas A.D."/>
            <person name="Perisynakis A."/>
            <person name="Ouzounis C.C."/>
            <person name="Kyrpides N.C."/>
            <person name="Koukkou A.I."/>
            <person name="Drainas C."/>
        </authorList>
    </citation>
    <scope>NUCLEOTIDE SEQUENCE [LARGE SCALE GENOMIC DNA]</scope>
    <source>
        <strain evidence="3">DSM 45189 / LMG 24558 / Spyr1</strain>
    </source>
</reference>
<dbReference type="Pfam" id="PF26327">
    <property type="entry name" value="LpqS"/>
    <property type="match status" value="1"/>
</dbReference>
<dbReference type="KEGG" id="msp:Mspyr1_54560"/>
<keyword evidence="1" id="KW-1133">Transmembrane helix</keyword>
<accession>E6TQ46</accession>
<dbReference type="Proteomes" id="UP000008916">
    <property type="component" value="Plasmid pMSPYR101"/>
</dbReference>
<evidence type="ECO:0008006" key="4">
    <source>
        <dbReference type="Google" id="ProtNLM"/>
    </source>
</evidence>
<gene>
    <name evidence="2" type="ordered locus">Mspyr1_54560</name>
</gene>
<organism evidence="2 3">
    <name type="scientific">Mycolicibacterium gilvum (strain DSM 45189 / LMG 24558 / Spyr1)</name>
    <name type="common">Mycobacterium gilvum</name>
    <dbReference type="NCBI Taxonomy" id="278137"/>
    <lineage>
        <taxon>Bacteria</taxon>
        <taxon>Bacillati</taxon>
        <taxon>Actinomycetota</taxon>
        <taxon>Actinomycetes</taxon>
        <taxon>Mycobacteriales</taxon>
        <taxon>Mycobacteriaceae</taxon>
        <taxon>Mycolicibacterium</taxon>
    </lineage>
</organism>
<name>E6TQ46_MYCSR</name>
<keyword evidence="1" id="KW-0812">Transmembrane</keyword>
<sequence>MPVQAATVGDIVRYNDAPTRKRLQSALALAVVFWVLLIGSDVALPWSDGPDDHGPHAVTTAVSHEFAVVMDHPHFQHASAAISPDTFATAVVPRVATVLVALGLAVAVAAAWLYRGHGIWAAVRGPPRGLGPVVSGRQLLARFCISRR</sequence>
<keyword evidence="1" id="KW-0472">Membrane</keyword>
<evidence type="ECO:0000313" key="2">
    <source>
        <dbReference type="EMBL" id="ADU01969.1"/>
    </source>
</evidence>
<evidence type="ECO:0000256" key="1">
    <source>
        <dbReference type="SAM" id="Phobius"/>
    </source>
</evidence>
<dbReference type="AlphaFoldDB" id="E6TQ46"/>
<evidence type="ECO:0000313" key="3">
    <source>
        <dbReference type="Proteomes" id="UP000008916"/>
    </source>
</evidence>